<comment type="subcellular location">
    <subcellularLocation>
        <location evidence="1">Membrane</location>
        <topology evidence="1">Multi-pass membrane protein</topology>
    </subcellularLocation>
</comment>
<evidence type="ECO:0000256" key="4">
    <source>
        <dbReference type="ARBA" id="ARBA00023136"/>
    </source>
</evidence>
<dbReference type="SUPFAM" id="SSF81321">
    <property type="entry name" value="Family A G protein-coupled receptor-like"/>
    <property type="match status" value="2"/>
</dbReference>
<feature type="chain" id="PRO_5012563930" evidence="6">
    <location>
        <begin position="19"/>
        <end position="861"/>
    </location>
</feature>
<dbReference type="Pfam" id="PF00002">
    <property type="entry name" value="7tm_2"/>
    <property type="match status" value="2"/>
</dbReference>
<dbReference type="OrthoDB" id="5961629at2759"/>
<feature type="transmembrane region" description="Helical" evidence="5">
    <location>
        <begin position="251"/>
        <end position="273"/>
    </location>
</feature>
<sequence>MHFTIGILIGLHIGFCNGENVSVYYHASGIILNHNFTKEFFNHDTKKCEPCRNLADDIKSGFWKMFDFFVKVNLFGDSTLLNKTTKGIFFRLPSLGGQAINATKKEELKPHEHREESGVYFIMVMRLDVNMTNPSKDLPALKEKIQNACWYYLRIIAHFQLYPTVLLNNTAFQIEELPESLVTNYLDLLKRKHRFESKILLRKSDDIPESHQNALSIISYVGCSLSILGLVFTILTITLTRKLRRLRQNQILAHLCVSLLAAIVLFTFGINGITDSDSLDVCKATAALLHYFLLSSIVWMSIEAYNLYQDLVKVFDTTFISQNEFMCRAGVVGWRFCNGENVSVYYHASGIILNHNFTKEFFKHDTKKCEPCRNLADDIKSGFWKMFDFFVEVNLFEDSTILNKTTKGIFFRLPSLGGQAINVTKKEELKAHEHREESGVYFIMVMRLDLNMTNPSKDFPTLKKGIRNACWQYLRTIAHYQLYPTVLLNSTAFHFEELPESQVTNYLDLLKREHGFESKILLRKSDDIPDSHQNALSIISYVGCSLSILGLFFTILTITLSRKLRRLRQNQILAHLCVSLLAAILLFTFGINGITDSDSLDVCKTTAALLHYFLLSSIVWMSIEAYNLYQDLVKVFDTTFISQNEFMCRAGVVGWIVPAIIVVITVLAEPQSYGFNVMDKNNETLCWMDANAFYGAFLAPVLLLMAVNAFIFLAVMKEIYNIPCMCEQTNRLSHFRATVSVFFLLGLNWLFAGLAAIVGTLLFHYLFTITCSFQGFVIFLLHGIFKKDLQEAWQVFTAKNRVMEMIRSSSFATPMSKTWSVSSQSSTIGLKGRDNPITLNSSTDGGSGIQIQVNTSVIITS</sequence>
<evidence type="ECO:0000256" key="6">
    <source>
        <dbReference type="SAM" id="SignalP"/>
    </source>
</evidence>
<dbReference type="PANTHER" id="PTHR45692:SF1">
    <property type="entry name" value="G-PROTEIN COUPLED RECEPTORS FAMILY 2 PROFILE 2 DOMAIN-CONTAINING PROTEIN"/>
    <property type="match status" value="1"/>
</dbReference>
<dbReference type="PANTHER" id="PTHR45692">
    <property type="entry name" value="G_PROTEIN_RECEP_F2_4 DOMAIN-CONTAINING PROTEIN"/>
    <property type="match status" value="1"/>
</dbReference>
<organism evidence="8 9">
    <name type="scientific">Stylophora pistillata</name>
    <name type="common">Smooth cauliflower coral</name>
    <dbReference type="NCBI Taxonomy" id="50429"/>
    <lineage>
        <taxon>Eukaryota</taxon>
        <taxon>Metazoa</taxon>
        <taxon>Cnidaria</taxon>
        <taxon>Anthozoa</taxon>
        <taxon>Hexacorallia</taxon>
        <taxon>Scleractinia</taxon>
        <taxon>Astrocoeniina</taxon>
        <taxon>Pocilloporidae</taxon>
        <taxon>Stylophora</taxon>
    </lineage>
</organism>
<evidence type="ECO:0000313" key="8">
    <source>
        <dbReference type="EMBL" id="PFX16106.1"/>
    </source>
</evidence>
<dbReference type="Proteomes" id="UP000225706">
    <property type="component" value="Unassembled WGS sequence"/>
</dbReference>
<evidence type="ECO:0000259" key="7">
    <source>
        <dbReference type="PROSITE" id="PS50261"/>
    </source>
</evidence>
<dbReference type="PRINTS" id="PR00249">
    <property type="entry name" value="GPCRSECRETIN"/>
</dbReference>
<feature type="transmembrane region" description="Helical" evidence="5">
    <location>
        <begin position="763"/>
        <end position="785"/>
    </location>
</feature>
<keyword evidence="9" id="KW-1185">Reference proteome</keyword>
<feature type="transmembrane region" description="Helical" evidence="5">
    <location>
        <begin position="609"/>
        <end position="629"/>
    </location>
</feature>
<dbReference type="AlphaFoldDB" id="A0A2B4RG08"/>
<accession>A0A2B4RG08</accession>
<evidence type="ECO:0000256" key="3">
    <source>
        <dbReference type="ARBA" id="ARBA00022989"/>
    </source>
</evidence>
<evidence type="ECO:0000256" key="2">
    <source>
        <dbReference type="ARBA" id="ARBA00022692"/>
    </source>
</evidence>
<feature type="transmembrane region" description="Helical" evidence="5">
    <location>
        <begin position="692"/>
        <end position="716"/>
    </location>
</feature>
<feature type="transmembrane region" description="Helical" evidence="5">
    <location>
        <begin position="650"/>
        <end position="668"/>
    </location>
</feature>
<proteinExistence type="predicted"/>
<keyword evidence="8" id="KW-0675">Receptor</keyword>
<dbReference type="GO" id="GO:0016020">
    <property type="term" value="C:membrane"/>
    <property type="evidence" value="ECO:0007669"/>
    <property type="project" value="UniProtKB-SubCell"/>
</dbReference>
<evidence type="ECO:0000313" key="9">
    <source>
        <dbReference type="Proteomes" id="UP000225706"/>
    </source>
</evidence>
<feature type="transmembrane region" description="Helical" evidence="5">
    <location>
        <begin position="572"/>
        <end position="589"/>
    </location>
</feature>
<feature type="signal peptide" evidence="6">
    <location>
        <begin position="1"/>
        <end position="18"/>
    </location>
</feature>
<gene>
    <name evidence="8" type="primary">GPR112</name>
    <name evidence="8" type="ORF">AWC38_SpisGene19641</name>
</gene>
<feature type="domain" description="G-protein coupled receptors family 2 profile 2" evidence="7">
    <location>
        <begin position="215"/>
        <end position="334"/>
    </location>
</feature>
<keyword evidence="3 5" id="KW-1133">Transmembrane helix</keyword>
<keyword evidence="2 5" id="KW-0812">Transmembrane</keyword>
<comment type="caution">
    <text evidence="8">The sequence shown here is derived from an EMBL/GenBank/DDBJ whole genome shotgun (WGS) entry which is preliminary data.</text>
</comment>
<dbReference type="Gene3D" id="1.20.1070.10">
    <property type="entry name" value="Rhodopsin 7-helix transmembrane proteins"/>
    <property type="match status" value="2"/>
</dbReference>
<reference evidence="9" key="1">
    <citation type="journal article" date="2017" name="bioRxiv">
        <title>Comparative analysis of the genomes of Stylophora pistillata and Acropora digitifera provides evidence for extensive differences between species of corals.</title>
        <authorList>
            <person name="Voolstra C.R."/>
            <person name="Li Y."/>
            <person name="Liew Y.J."/>
            <person name="Baumgarten S."/>
            <person name="Zoccola D."/>
            <person name="Flot J.-F."/>
            <person name="Tambutte S."/>
            <person name="Allemand D."/>
            <person name="Aranda M."/>
        </authorList>
    </citation>
    <scope>NUCLEOTIDE SEQUENCE [LARGE SCALE GENOMIC DNA]</scope>
</reference>
<dbReference type="PROSITE" id="PS50261">
    <property type="entry name" value="G_PROTEIN_RECEP_F2_4"/>
    <property type="match status" value="2"/>
</dbReference>
<feature type="transmembrane region" description="Helical" evidence="5">
    <location>
        <begin position="538"/>
        <end position="560"/>
    </location>
</feature>
<protein>
    <submittedName>
        <fullName evidence="8">Putative G-protein coupled receptor 112</fullName>
    </submittedName>
</protein>
<dbReference type="CDD" id="cd15040">
    <property type="entry name" value="7tmB2_Adhesion"/>
    <property type="match status" value="1"/>
</dbReference>
<keyword evidence="6" id="KW-0732">Signal</keyword>
<dbReference type="EMBL" id="LSMT01000576">
    <property type="protein sequence ID" value="PFX16106.1"/>
    <property type="molecule type" value="Genomic_DNA"/>
</dbReference>
<feature type="transmembrane region" description="Helical" evidence="5">
    <location>
        <begin position="217"/>
        <end position="239"/>
    </location>
</feature>
<evidence type="ECO:0000256" key="1">
    <source>
        <dbReference type="ARBA" id="ARBA00004141"/>
    </source>
</evidence>
<evidence type="ECO:0000256" key="5">
    <source>
        <dbReference type="SAM" id="Phobius"/>
    </source>
</evidence>
<feature type="transmembrane region" description="Helical" evidence="5">
    <location>
        <begin position="737"/>
        <end position="757"/>
    </location>
</feature>
<dbReference type="GO" id="GO:0004930">
    <property type="term" value="F:G protein-coupled receptor activity"/>
    <property type="evidence" value="ECO:0007669"/>
    <property type="project" value="InterPro"/>
</dbReference>
<name>A0A2B4RG08_STYPI</name>
<dbReference type="GO" id="GO:0007166">
    <property type="term" value="P:cell surface receptor signaling pathway"/>
    <property type="evidence" value="ECO:0007669"/>
    <property type="project" value="InterPro"/>
</dbReference>
<feature type="domain" description="G-protein coupled receptors family 2 profile 2" evidence="7">
    <location>
        <begin position="536"/>
        <end position="786"/>
    </location>
</feature>
<dbReference type="InterPro" id="IPR017981">
    <property type="entry name" value="GPCR_2-like_7TM"/>
</dbReference>
<keyword evidence="4 5" id="KW-0472">Membrane</keyword>
<dbReference type="InterPro" id="IPR000832">
    <property type="entry name" value="GPCR_2_secretin-like"/>
</dbReference>